<sequence>MSRDKGDEKRLPARTVKVFSDDLLPGGTKQRGLGVILMASLGKCHLYAGPENGFAQVALAVASKACGKKAISVVSAPRKGKRHSSVQEAEKYGAEIVEVAHGKLSDVKEKARLICKRQFQEDLNSPILLPFGLDCEAFVDTLVSSLRASLPSHLVKNGPKRLWLVAGSAVLLATFHRLWPKTHFLVVQVGKKIWTDQLEGKISTKFVAKEKFYEPARISTPYPSVDTYDAKVWQFVLKHAVDGDYVWNVARDPPPML</sequence>
<name>A0A7S0DN53_9EUKA</name>
<accession>A0A7S0DN53</accession>
<organism evidence="1">
    <name type="scientific">Amorphochlora amoebiformis</name>
    <dbReference type="NCBI Taxonomy" id="1561963"/>
    <lineage>
        <taxon>Eukaryota</taxon>
        <taxon>Sar</taxon>
        <taxon>Rhizaria</taxon>
        <taxon>Cercozoa</taxon>
        <taxon>Chlorarachniophyceae</taxon>
        <taxon>Amorphochlora</taxon>
    </lineage>
</organism>
<gene>
    <name evidence="1" type="ORF">LAMO00422_LOCUS19138</name>
</gene>
<evidence type="ECO:0000313" key="1">
    <source>
        <dbReference type="EMBL" id="CAD8460180.1"/>
    </source>
</evidence>
<dbReference type="EMBL" id="HBEM01028047">
    <property type="protein sequence ID" value="CAD8460180.1"/>
    <property type="molecule type" value="Transcribed_RNA"/>
</dbReference>
<proteinExistence type="predicted"/>
<reference evidence="1" key="1">
    <citation type="submission" date="2021-01" db="EMBL/GenBank/DDBJ databases">
        <authorList>
            <person name="Corre E."/>
            <person name="Pelletier E."/>
            <person name="Niang G."/>
            <person name="Scheremetjew M."/>
            <person name="Finn R."/>
            <person name="Kale V."/>
            <person name="Holt S."/>
            <person name="Cochrane G."/>
            <person name="Meng A."/>
            <person name="Brown T."/>
            <person name="Cohen L."/>
        </authorList>
    </citation>
    <scope>NUCLEOTIDE SEQUENCE</scope>
    <source>
        <strain evidence="1">CCMP2058</strain>
    </source>
</reference>
<evidence type="ECO:0008006" key="2">
    <source>
        <dbReference type="Google" id="ProtNLM"/>
    </source>
</evidence>
<protein>
    <recommendedName>
        <fullName evidence="2">Tryptophan synthase beta chain-like PALP domain-containing protein</fullName>
    </recommendedName>
</protein>
<dbReference type="AlphaFoldDB" id="A0A7S0DN53"/>